<name>A0A9P6GAQ2_9PLEO</name>
<dbReference type="EMBL" id="WJXW01000011">
    <property type="protein sequence ID" value="KAF9732246.1"/>
    <property type="molecule type" value="Genomic_DNA"/>
</dbReference>
<comment type="caution">
    <text evidence="2">The sequence shown here is derived from an EMBL/GenBank/DDBJ whole genome shotgun (WGS) entry which is preliminary data.</text>
</comment>
<dbReference type="AlphaFoldDB" id="A0A9P6GAQ2"/>
<keyword evidence="3" id="KW-1185">Reference proteome</keyword>
<dbReference type="Proteomes" id="UP000756921">
    <property type="component" value="Unassembled WGS sequence"/>
</dbReference>
<organism evidence="2 3">
    <name type="scientific">Paraphaeosphaeria minitans</name>
    <dbReference type="NCBI Taxonomy" id="565426"/>
    <lineage>
        <taxon>Eukaryota</taxon>
        <taxon>Fungi</taxon>
        <taxon>Dikarya</taxon>
        <taxon>Ascomycota</taxon>
        <taxon>Pezizomycotina</taxon>
        <taxon>Dothideomycetes</taxon>
        <taxon>Pleosporomycetidae</taxon>
        <taxon>Pleosporales</taxon>
        <taxon>Massarineae</taxon>
        <taxon>Didymosphaeriaceae</taxon>
        <taxon>Paraphaeosphaeria</taxon>
    </lineage>
</organism>
<evidence type="ECO:0000313" key="3">
    <source>
        <dbReference type="Proteomes" id="UP000756921"/>
    </source>
</evidence>
<evidence type="ECO:0000256" key="1">
    <source>
        <dbReference type="SAM" id="MobiDB-lite"/>
    </source>
</evidence>
<evidence type="ECO:0000313" key="2">
    <source>
        <dbReference type="EMBL" id="KAF9732246.1"/>
    </source>
</evidence>
<accession>A0A9P6GAQ2</accession>
<feature type="region of interest" description="Disordered" evidence="1">
    <location>
        <begin position="1"/>
        <end position="28"/>
    </location>
</feature>
<feature type="compositionally biased region" description="Basic and acidic residues" evidence="1">
    <location>
        <begin position="122"/>
        <end position="131"/>
    </location>
</feature>
<feature type="compositionally biased region" description="Pro residues" evidence="1">
    <location>
        <begin position="83"/>
        <end position="94"/>
    </location>
</feature>
<protein>
    <submittedName>
        <fullName evidence="2">Uncharacterized protein</fullName>
    </submittedName>
</protein>
<sequence length="131" mass="14778">MKQPNDAYPPVTPRPRYLGTYRKTRGFGSRLPLLRARPEQAAAVKPGQTNVLTALYHAHMCVNKRLYRQRPRSKTSQSTYPTQTPPTSPSPSPSPKSSFDYFSTPTPPSHLRAEPAVPWSRSGDEHPTSWY</sequence>
<proteinExistence type="predicted"/>
<reference evidence="2" key="1">
    <citation type="journal article" date="2020" name="Mol. Plant Microbe Interact.">
        <title>Genome Sequence of the Biocontrol Agent Coniothyrium minitans strain Conio (IMI 134523).</title>
        <authorList>
            <person name="Patel D."/>
            <person name="Shittu T.A."/>
            <person name="Baroncelli R."/>
            <person name="Muthumeenakshi S."/>
            <person name="Osborne T.H."/>
            <person name="Janganan T.K."/>
            <person name="Sreenivasaprasad S."/>
        </authorList>
    </citation>
    <scope>NUCLEOTIDE SEQUENCE</scope>
    <source>
        <strain evidence="2">Conio</strain>
    </source>
</reference>
<feature type="region of interest" description="Disordered" evidence="1">
    <location>
        <begin position="65"/>
        <end position="131"/>
    </location>
</feature>
<gene>
    <name evidence="2" type="ORF">PMIN01_10175</name>
</gene>